<protein>
    <submittedName>
        <fullName evidence="2">CRISPR-associated protein Cas5h</fullName>
    </submittedName>
</protein>
<dbReference type="NCBIfam" id="TIGR02593">
    <property type="entry name" value="CRISPR_cas5"/>
    <property type="match status" value="1"/>
</dbReference>
<dbReference type="Proteomes" id="UP000823485">
    <property type="component" value="Unassembled WGS sequence"/>
</dbReference>
<name>A0ABS2R8P6_9BACI</name>
<reference evidence="2 3" key="1">
    <citation type="submission" date="2021-01" db="EMBL/GenBank/DDBJ databases">
        <title>Genomic Encyclopedia of Type Strains, Phase IV (KMG-IV): sequencing the most valuable type-strain genomes for metagenomic binning, comparative biology and taxonomic classification.</title>
        <authorList>
            <person name="Goeker M."/>
        </authorList>
    </citation>
    <scope>NUCLEOTIDE SEQUENCE [LARGE SCALE GENOMIC DNA]</scope>
    <source>
        <strain evidence="2 3">DSM 105453</strain>
    </source>
</reference>
<dbReference type="InterPro" id="IPR013422">
    <property type="entry name" value="CRISPR-assoc_prot_Cas5_N"/>
</dbReference>
<accession>A0ABS2R8P6</accession>
<dbReference type="InterPro" id="IPR021124">
    <property type="entry name" value="CRISPR-assoc_prot_Cas5"/>
</dbReference>
<evidence type="ECO:0000313" key="2">
    <source>
        <dbReference type="EMBL" id="MBM7715524.1"/>
    </source>
</evidence>
<gene>
    <name evidence="2" type="ORF">JOC94_002512</name>
</gene>
<evidence type="ECO:0000313" key="3">
    <source>
        <dbReference type="Proteomes" id="UP000823485"/>
    </source>
</evidence>
<keyword evidence="3" id="KW-1185">Reference proteome</keyword>
<evidence type="ECO:0000256" key="1">
    <source>
        <dbReference type="ARBA" id="ARBA00023118"/>
    </source>
</evidence>
<proteinExistence type="predicted"/>
<sequence length="225" mass="25424">MKVLAFDVKSSVAHFRRPDTTATQLTYPFIPPTAAKGLVGAILGIEDFTTNDKVGIELRSNVRLVSQQLSLLHNGGSSFNRPTTIQLLVEPAYRIYYAGEQFFNELEIALKEKQFVYTTYLGSAFAITTPVYAGTWEMSEVLDTGKTYRVRSIIPVTAIKELIPKDGHYYQRASGFMKRYEGNRTFSQSIDFIFEQSGKKLLVKPKLNQEEYQLVEIEGDLVCLV</sequence>
<dbReference type="Pfam" id="PF09704">
    <property type="entry name" value="Cas_Cas5d"/>
    <property type="match status" value="1"/>
</dbReference>
<organism evidence="2 3">
    <name type="scientific">Siminovitchia thermophila</name>
    <dbReference type="NCBI Taxonomy" id="1245522"/>
    <lineage>
        <taxon>Bacteria</taxon>
        <taxon>Bacillati</taxon>
        <taxon>Bacillota</taxon>
        <taxon>Bacilli</taxon>
        <taxon>Bacillales</taxon>
        <taxon>Bacillaceae</taxon>
        <taxon>Siminovitchia</taxon>
    </lineage>
</organism>
<comment type="caution">
    <text evidence="2">The sequence shown here is derived from an EMBL/GenBank/DDBJ whole genome shotgun (WGS) entry which is preliminary data.</text>
</comment>
<dbReference type="Gene3D" id="3.30.70.2660">
    <property type="match status" value="1"/>
</dbReference>
<dbReference type="EMBL" id="JAFBFH010000015">
    <property type="protein sequence ID" value="MBM7715524.1"/>
    <property type="molecule type" value="Genomic_DNA"/>
</dbReference>
<keyword evidence="1" id="KW-0051">Antiviral defense</keyword>
<dbReference type="RefSeq" id="WP_077113805.1">
    <property type="nucleotide sequence ID" value="NZ_JAFBFH010000015.1"/>
</dbReference>